<evidence type="ECO:0000313" key="6">
    <source>
        <dbReference type="EMBL" id="MFC0202607.1"/>
    </source>
</evidence>
<dbReference type="EMBL" id="JBHLWQ010000203">
    <property type="protein sequence ID" value="MFC0202607.1"/>
    <property type="molecule type" value="Genomic_DNA"/>
</dbReference>
<dbReference type="Pfam" id="PF00202">
    <property type="entry name" value="Aminotran_3"/>
    <property type="match status" value="1"/>
</dbReference>
<dbReference type="InterPro" id="IPR015422">
    <property type="entry name" value="PyrdxlP-dep_Trfase_small"/>
</dbReference>
<reference evidence="6 7" key="1">
    <citation type="submission" date="2024-09" db="EMBL/GenBank/DDBJ databases">
        <authorList>
            <person name="Sun Q."/>
            <person name="Mori K."/>
        </authorList>
    </citation>
    <scope>NUCLEOTIDE SEQUENCE [LARGE SCALE GENOMIC DNA]</scope>
    <source>
        <strain evidence="6 7">CCM 7904</strain>
    </source>
</reference>
<comment type="caution">
    <text evidence="6">The sequence shown here is derived from an EMBL/GenBank/DDBJ whole genome shotgun (WGS) entry which is preliminary data.</text>
</comment>
<name>A0ABV6CPI6_9RHOB</name>
<sequence length="431" mass="46694">MTHLPNSVHGRDIRYLLHPVTNARAHEKHGPLVIARGEGVRVFDETGKDYIEGLAGLWSVALGFSEERLVDAAHRQMQRLPYMHLFASKGHEPSVLLAEKLIEMTPEGLDRVHFTNSGSEANDTVVKMIWFYNNAIGRPEKKKFIGRVKGYHGITVAAGSLTGIPANHKGFDLPLDFVRHVSTPHYWRFGQDGETEDQFSDRLADELEQTILAEGSETVAAFIGEPLMGAGGVIVPPTGYWDKVQAVCRKHGVLIVADEVINGFGRTGKMFACETYDIRPDVLVLSKQLTSSYQPLAAIVFSDAIYQGIADGSEAFGTFAHGYTTSGHPVATAVGLECVSIIEERDLVTHAAKMGEILRAGLSKYSDHPFVGEVRGTGLIAAIEFVSDKATKAGFDSVGLASSAVVAASQRHGLILRVAGDAVCFCPPMII</sequence>
<keyword evidence="7" id="KW-1185">Reference proteome</keyword>
<dbReference type="InterPro" id="IPR049704">
    <property type="entry name" value="Aminotrans_3_PPA_site"/>
</dbReference>
<evidence type="ECO:0000256" key="3">
    <source>
        <dbReference type="ARBA" id="ARBA00022679"/>
    </source>
</evidence>
<feature type="non-terminal residue" evidence="6">
    <location>
        <position position="431"/>
    </location>
</feature>
<evidence type="ECO:0000256" key="4">
    <source>
        <dbReference type="ARBA" id="ARBA00022898"/>
    </source>
</evidence>
<comment type="cofactor">
    <cofactor evidence="1">
        <name>pyridoxal 5'-phosphate</name>
        <dbReference type="ChEBI" id="CHEBI:597326"/>
    </cofactor>
</comment>
<dbReference type="Proteomes" id="UP001589795">
    <property type="component" value="Unassembled WGS sequence"/>
</dbReference>
<dbReference type="PROSITE" id="PS00600">
    <property type="entry name" value="AA_TRANSFER_CLASS_3"/>
    <property type="match status" value="1"/>
</dbReference>
<comment type="similarity">
    <text evidence="5">Belongs to the class-III pyridoxal-phosphate-dependent aminotransferase family.</text>
</comment>
<protein>
    <submittedName>
        <fullName evidence="6">Aspartate aminotransferase family protein</fullName>
    </submittedName>
</protein>
<evidence type="ECO:0000256" key="1">
    <source>
        <dbReference type="ARBA" id="ARBA00001933"/>
    </source>
</evidence>
<keyword evidence="4 5" id="KW-0663">Pyridoxal phosphate</keyword>
<gene>
    <name evidence="6" type="ORF">ACFFIZ_20420</name>
</gene>
<dbReference type="InterPro" id="IPR005814">
    <property type="entry name" value="Aminotrans_3"/>
</dbReference>
<evidence type="ECO:0000256" key="5">
    <source>
        <dbReference type="RuleBase" id="RU003560"/>
    </source>
</evidence>
<dbReference type="CDD" id="cd00610">
    <property type="entry name" value="OAT_like"/>
    <property type="match status" value="1"/>
</dbReference>
<dbReference type="Gene3D" id="3.40.640.10">
    <property type="entry name" value="Type I PLP-dependent aspartate aminotransferase-like (Major domain)"/>
    <property type="match status" value="1"/>
</dbReference>
<dbReference type="GO" id="GO:0008483">
    <property type="term" value="F:transaminase activity"/>
    <property type="evidence" value="ECO:0007669"/>
    <property type="project" value="UniProtKB-KW"/>
</dbReference>
<dbReference type="NCBIfam" id="NF004767">
    <property type="entry name" value="PRK06105.1"/>
    <property type="match status" value="1"/>
</dbReference>
<dbReference type="InterPro" id="IPR015424">
    <property type="entry name" value="PyrdxlP-dep_Trfase"/>
</dbReference>
<dbReference type="Gene3D" id="3.90.1150.10">
    <property type="entry name" value="Aspartate Aminotransferase, domain 1"/>
    <property type="match status" value="1"/>
</dbReference>
<dbReference type="PANTHER" id="PTHR42684:SF3">
    <property type="entry name" value="ADENOSYLMETHIONINE-8-AMINO-7-OXONONANOATE AMINOTRANSFERASE"/>
    <property type="match status" value="1"/>
</dbReference>
<dbReference type="RefSeq" id="WP_378927357.1">
    <property type="nucleotide sequence ID" value="NZ_JBHLWQ010000203.1"/>
</dbReference>
<keyword evidence="2 6" id="KW-0032">Aminotransferase</keyword>
<evidence type="ECO:0000256" key="2">
    <source>
        <dbReference type="ARBA" id="ARBA00022576"/>
    </source>
</evidence>
<keyword evidence="3" id="KW-0808">Transferase</keyword>
<evidence type="ECO:0000313" key="7">
    <source>
        <dbReference type="Proteomes" id="UP001589795"/>
    </source>
</evidence>
<dbReference type="SUPFAM" id="SSF53383">
    <property type="entry name" value="PLP-dependent transferases"/>
    <property type="match status" value="1"/>
</dbReference>
<organism evidence="6 7">
    <name type="scientific">Paracoccus rhizosphaerae</name>
    <dbReference type="NCBI Taxonomy" id="1133347"/>
    <lineage>
        <taxon>Bacteria</taxon>
        <taxon>Pseudomonadati</taxon>
        <taxon>Pseudomonadota</taxon>
        <taxon>Alphaproteobacteria</taxon>
        <taxon>Rhodobacterales</taxon>
        <taxon>Paracoccaceae</taxon>
        <taxon>Paracoccus</taxon>
    </lineage>
</organism>
<proteinExistence type="inferred from homology"/>
<dbReference type="PANTHER" id="PTHR42684">
    <property type="entry name" value="ADENOSYLMETHIONINE-8-AMINO-7-OXONONANOATE AMINOTRANSFERASE"/>
    <property type="match status" value="1"/>
</dbReference>
<accession>A0ABV6CPI6</accession>
<dbReference type="PIRSF" id="PIRSF000521">
    <property type="entry name" value="Transaminase_4ab_Lys_Orn"/>
    <property type="match status" value="1"/>
</dbReference>
<dbReference type="InterPro" id="IPR015421">
    <property type="entry name" value="PyrdxlP-dep_Trfase_major"/>
</dbReference>